<evidence type="ECO:0000256" key="1">
    <source>
        <dbReference type="SAM" id="Phobius"/>
    </source>
</evidence>
<gene>
    <name evidence="2" type="primary">Vigan.01G038900</name>
    <name evidence="2" type="ORF">VIGAN_01038900</name>
</gene>
<dbReference type="EMBL" id="AP015034">
    <property type="protein sequence ID" value="BAT72941.1"/>
    <property type="molecule type" value="Genomic_DNA"/>
</dbReference>
<evidence type="ECO:0000313" key="2">
    <source>
        <dbReference type="EMBL" id="BAT72941.1"/>
    </source>
</evidence>
<name>A0A0S3QX66_PHAAN</name>
<keyword evidence="1" id="KW-1133">Transmembrane helix</keyword>
<accession>A0A0S3QX66</accession>
<evidence type="ECO:0000313" key="3">
    <source>
        <dbReference type="Proteomes" id="UP000291084"/>
    </source>
</evidence>
<dbReference type="Proteomes" id="UP000291084">
    <property type="component" value="Chromosome 1"/>
</dbReference>
<feature type="non-terminal residue" evidence="2">
    <location>
        <position position="1"/>
    </location>
</feature>
<keyword evidence="1" id="KW-0812">Transmembrane</keyword>
<protein>
    <submittedName>
        <fullName evidence="2">Uncharacterized protein</fullName>
    </submittedName>
</protein>
<keyword evidence="3" id="KW-1185">Reference proteome</keyword>
<feature type="transmembrane region" description="Helical" evidence="1">
    <location>
        <begin position="56"/>
        <end position="79"/>
    </location>
</feature>
<keyword evidence="1" id="KW-0472">Membrane</keyword>
<sequence>KTRNEAKSSLDSLSICCMYALATSSLPSRGMEDALCLTWSSKSACSLGRRLSTAHFAAYWLVLLFSIATATTRPAPIFFS</sequence>
<proteinExistence type="predicted"/>
<organism evidence="2 3">
    <name type="scientific">Vigna angularis var. angularis</name>
    <dbReference type="NCBI Taxonomy" id="157739"/>
    <lineage>
        <taxon>Eukaryota</taxon>
        <taxon>Viridiplantae</taxon>
        <taxon>Streptophyta</taxon>
        <taxon>Embryophyta</taxon>
        <taxon>Tracheophyta</taxon>
        <taxon>Spermatophyta</taxon>
        <taxon>Magnoliopsida</taxon>
        <taxon>eudicotyledons</taxon>
        <taxon>Gunneridae</taxon>
        <taxon>Pentapetalae</taxon>
        <taxon>rosids</taxon>
        <taxon>fabids</taxon>
        <taxon>Fabales</taxon>
        <taxon>Fabaceae</taxon>
        <taxon>Papilionoideae</taxon>
        <taxon>50 kb inversion clade</taxon>
        <taxon>NPAAA clade</taxon>
        <taxon>indigoferoid/millettioid clade</taxon>
        <taxon>Phaseoleae</taxon>
        <taxon>Vigna</taxon>
    </lineage>
</organism>
<dbReference type="AlphaFoldDB" id="A0A0S3QX66"/>
<reference evidence="2 3" key="1">
    <citation type="journal article" date="2015" name="Sci. Rep.">
        <title>The power of single molecule real-time sequencing technology in the de novo assembly of a eukaryotic genome.</title>
        <authorList>
            <person name="Sakai H."/>
            <person name="Naito K."/>
            <person name="Ogiso-Tanaka E."/>
            <person name="Takahashi Y."/>
            <person name="Iseki K."/>
            <person name="Muto C."/>
            <person name="Satou K."/>
            <person name="Teruya K."/>
            <person name="Shiroma A."/>
            <person name="Shimoji M."/>
            <person name="Hirano T."/>
            <person name="Itoh T."/>
            <person name="Kaga A."/>
            <person name="Tomooka N."/>
        </authorList>
    </citation>
    <scope>NUCLEOTIDE SEQUENCE [LARGE SCALE GENOMIC DNA]</scope>
    <source>
        <strain evidence="3">cv. Shumari</strain>
    </source>
</reference>